<keyword evidence="3" id="KW-1185">Reference proteome</keyword>
<dbReference type="EMBL" id="CP136892">
    <property type="protein sequence ID" value="WOL02729.1"/>
    <property type="molecule type" value="Genomic_DNA"/>
</dbReference>
<sequence length="191" mass="22197">MKNTSSRRRQDTTRGLSTPRFKLSAVGKGILHCLEIFRISLNYHIESGNATSLEGSLAQWSAAKWASHGQFSTSSLYKLLMFRGIRHPSVSYIWHTNCPESISILRWFIIRRRLLTKNRLIARNLAINPQCPFCDVIDESDEHFFSTCRYIKQGWTVMLEWCKLPSSMQFRPSILSSPGNSRLRRRNFWPS</sequence>
<organism evidence="2 3">
    <name type="scientific">Canna indica</name>
    <name type="common">Indian-shot</name>
    <dbReference type="NCBI Taxonomy" id="4628"/>
    <lineage>
        <taxon>Eukaryota</taxon>
        <taxon>Viridiplantae</taxon>
        <taxon>Streptophyta</taxon>
        <taxon>Embryophyta</taxon>
        <taxon>Tracheophyta</taxon>
        <taxon>Spermatophyta</taxon>
        <taxon>Magnoliopsida</taxon>
        <taxon>Liliopsida</taxon>
        <taxon>Zingiberales</taxon>
        <taxon>Cannaceae</taxon>
        <taxon>Canna</taxon>
    </lineage>
</organism>
<evidence type="ECO:0000313" key="3">
    <source>
        <dbReference type="Proteomes" id="UP001327560"/>
    </source>
</evidence>
<gene>
    <name evidence="2" type="ORF">Cni_G11448</name>
</gene>
<evidence type="ECO:0000313" key="2">
    <source>
        <dbReference type="EMBL" id="WOL02729.1"/>
    </source>
</evidence>
<accession>A0AAQ3Q9J7</accession>
<dbReference type="Proteomes" id="UP001327560">
    <property type="component" value="Chromosome 3"/>
</dbReference>
<dbReference type="Pfam" id="PF13966">
    <property type="entry name" value="zf-RVT"/>
    <property type="match status" value="1"/>
</dbReference>
<name>A0AAQ3Q9J7_9LILI</name>
<dbReference type="InterPro" id="IPR026960">
    <property type="entry name" value="RVT-Znf"/>
</dbReference>
<evidence type="ECO:0000259" key="1">
    <source>
        <dbReference type="Pfam" id="PF13966"/>
    </source>
</evidence>
<dbReference type="AlphaFoldDB" id="A0AAQ3Q9J7"/>
<reference evidence="2 3" key="1">
    <citation type="submission" date="2023-10" db="EMBL/GenBank/DDBJ databases">
        <title>Chromosome-scale genome assembly provides insights into flower coloration mechanisms of Canna indica.</title>
        <authorList>
            <person name="Li C."/>
        </authorList>
    </citation>
    <scope>NUCLEOTIDE SEQUENCE [LARGE SCALE GENOMIC DNA]</scope>
    <source>
        <tissue evidence="2">Flower</tissue>
    </source>
</reference>
<protein>
    <recommendedName>
        <fullName evidence="1">Reverse transcriptase zinc-binding domain-containing protein</fullName>
    </recommendedName>
</protein>
<feature type="domain" description="Reverse transcriptase zinc-binding" evidence="1">
    <location>
        <begin position="71"/>
        <end position="155"/>
    </location>
</feature>
<proteinExistence type="predicted"/>